<dbReference type="Bgee" id="ENSMODG00000037515">
    <property type="expression patterns" value="Expressed in skeleton of lower jaw and 6 other cell types or tissues"/>
</dbReference>
<dbReference type="PANTHER" id="PTHR23232:SF117">
    <property type="entry name" value="KRAB DOMAIN-CONTAINING PROTEIN"/>
    <property type="match status" value="1"/>
</dbReference>
<dbReference type="Proteomes" id="UP000002280">
    <property type="component" value="Chromosome 2"/>
</dbReference>
<accession>A0A5F8HL32</accession>
<evidence type="ECO:0000313" key="2">
    <source>
        <dbReference type="Ensembl" id="ENSMODP00000059833.1"/>
    </source>
</evidence>
<feature type="domain" description="KRAB" evidence="1">
    <location>
        <begin position="20"/>
        <end position="89"/>
    </location>
</feature>
<dbReference type="InterPro" id="IPR036051">
    <property type="entry name" value="KRAB_dom_sf"/>
</dbReference>
<reference evidence="2" key="3">
    <citation type="submission" date="2025-09" db="UniProtKB">
        <authorList>
            <consortium name="Ensembl"/>
        </authorList>
    </citation>
    <scope>IDENTIFICATION</scope>
</reference>
<dbReference type="Pfam" id="PF01352">
    <property type="entry name" value="KRAB"/>
    <property type="match status" value="1"/>
</dbReference>
<dbReference type="AlphaFoldDB" id="A0A5F8HL32"/>
<dbReference type="PANTHER" id="PTHR23232">
    <property type="entry name" value="KRAB DOMAIN C2H2 ZINC FINGER"/>
    <property type="match status" value="1"/>
</dbReference>
<sequence length="89" mass="10456">MHCAWHWGHKENQGPIPASVTFRVVVVDFSHHEWRRLGVAQRNVYRDGMLENYKNLVSLGKPTICRTLGKSPHLVCPHFFICEMSWRKK</sequence>
<name>A0A5F8HL32_MONDO</name>
<organism evidence="2 3">
    <name type="scientific">Monodelphis domestica</name>
    <name type="common">Gray short-tailed opossum</name>
    <dbReference type="NCBI Taxonomy" id="13616"/>
    <lineage>
        <taxon>Eukaryota</taxon>
        <taxon>Metazoa</taxon>
        <taxon>Chordata</taxon>
        <taxon>Craniata</taxon>
        <taxon>Vertebrata</taxon>
        <taxon>Euteleostomi</taxon>
        <taxon>Mammalia</taxon>
        <taxon>Metatheria</taxon>
        <taxon>Didelphimorphia</taxon>
        <taxon>Didelphidae</taxon>
        <taxon>Monodelphis</taxon>
    </lineage>
</organism>
<dbReference type="GO" id="GO:0006355">
    <property type="term" value="P:regulation of DNA-templated transcription"/>
    <property type="evidence" value="ECO:0007669"/>
    <property type="project" value="InterPro"/>
</dbReference>
<protein>
    <recommendedName>
        <fullName evidence="1">KRAB domain-containing protein</fullName>
    </recommendedName>
</protein>
<dbReference type="InterPro" id="IPR050169">
    <property type="entry name" value="Krueppel_C2H2_ZnF"/>
</dbReference>
<dbReference type="SMART" id="SM00349">
    <property type="entry name" value="KRAB"/>
    <property type="match status" value="1"/>
</dbReference>
<dbReference type="Ensembl" id="ENSMODT00000076639.1">
    <property type="protein sequence ID" value="ENSMODP00000059833.1"/>
    <property type="gene ID" value="ENSMODG00000037515.1"/>
</dbReference>
<dbReference type="PROSITE" id="PS50805">
    <property type="entry name" value="KRAB"/>
    <property type="match status" value="1"/>
</dbReference>
<dbReference type="CDD" id="cd07765">
    <property type="entry name" value="KRAB_A-box"/>
    <property type="match status" value="1"/>
</dbReference>
<evidence type="ECO:0000313" key="3">
    <source>
        <dbReference type="Proteomes" id="UP000002280"/>
    </source>
</evidence>
<reference evidence="2 3" key="1">
    <citation type="journal article" date="2007" name="Nature">
        <title>Genome of the marsupial Monodelphis domestica reveals innovation in non-coding sequences.</title>
        <authorList>
            <person name="Mikkelsen T.S."/>
            <person name="Wakefield M.J."/>
            <person name="Aken B."/>
            <person name="Amemiya C.T."/>
            <person name="Chang J.L."/>
            <person name="Duke S."/>
            <person name="Garber M."/>
            <person name="Gentles A.J."/>
            <person name="Goodstadt L."/>
            <person name="Heger A."/>
            <person name="Jurka J."/>
            <person name="Kamal M."/>
            <person name="Mauceli E."/>
            <person name="Searle S.M."/>
            <person name="Sharpe T."/>
            <person name="Baker M.L."/>
            <person name="Batzer M.A."/>
            <person name="Benos P.V."/>
            <person name="Belov K."/>
            <person name="Clamp M."/>
            <person name="Cook A."/>
            <person name="Cuff J."/>
            <person name="Das R."/>
            <person name="Davidow L."/>
            <person name="Deakin J.E."/>
            <person name="Fazzari M.J."/>
            <person name="Glass J.L."/>
            <person name="Grabherr M."/>
            <person name="Greally J.M."/>
            <person name="Gu W."/>
            <person name="Hore T.A."/>
            <person name="Huttley G.A."/>
            <person name="Kleber M."/>
            <person name="Jirtle R.L."/>
            <person name="Koina E."/>
            <person name="Lee J.T."/>
            <person name="Mahony S."/>
            <person name="Marra M.A."/>
            <person name="Miller R.D."/>
            <person name="Nicholls R.D."/>
            <person name="Oda M."/>
            <person name="Papenfuss A.T."/>
            <person name="Parra Z.E."/>
            <person name="Pollock D.D."/>
            <person name="Ray D.A."/>
            <person name="Schein J.E."/>
            <person name="Speed T.P."/>
            <person name="Thompson K."/>
            <person name="VandeBerg J.L."/>
            <person name="Wade C.M."/>
            <person name="Walker J.A."/>
            <person name="Waters P.D."/>
            <person name="Webber C."/>
            <person name="Weidman J.R."/>
            <person name="Xie X."/>
            <person name="Zody M.C."/>
            <person name="Baldwin J."/>
            <person name="Abdouelleil A."/>
            <person name="Abdulkadir J."/>
            <person name="Abebe A."/>
            <person name="Abera B."/>
            <person name="Abreu J."/>
            <person name="Acer S.C."/>
            <person name="Aftuck L."/>
            <person name="Alexander A."/>
            <person name="An P."/>
            <person name="Anderson E."/>
            <person name="Anderson S."/>
            <person name="Arachi H."/>
            <person name="Azer M."/>
            <person name="Bachantsang P."/>
            <person name="Barry A."/>
            <person name="Bayul T."/>
            <person name="Berlin A."/>
            <person name="Bessette D."/>
            <person name="Bloom T."/>
            <person name="Bloom T."/>
            <person name="Boguslavskiy L."/>
            <person name="Bonnet C."/>
            <person name="Boukhgalter B."/>
            <person name="Bourzgui I."/>
            <person name="Brown A."/>
            <person name="Cahill P."/>
            <person name="Channer S."/>
            <person name="Cheshatsang Y."/>
            <person name="Chuda L."/>
            <person name="Citroen M."/>
            <person name="Collymore A."/>
            <person name="Cooke P."/>
            <person name="Costello M."/>
            <person name="D'Aco K."/>
            <person name="Daza R."/>
            <person name="De Haan G."/>
            <person name="DeGray S."/>
            <person name="DeMaso C."/>
            <person name="Dhargay N."/>
            <person name="Dooley K."/>
            <person name="Dooley E."/>
            <person name="Doricent M."/>
            <person name="Dorje P."/>
            <person name="Dorjee K."/>
            <person name="Dupes A."/>
            <person name="Elong R."/>
            <person name="Falk J."/>
            <person name="Farina A."/>
            <person name="Faro S."/>
            <person name="Ferguson D."/>
            <person name="Fisher S."/>
            <person name="Foley C.D."/>
            <person name="Franke A."/>
            <person name="Friedrich D."/>
            <person name="Gadbois L."/>
            <person name="Gearin G."/>
            <person name="Gearin C.R."/>
            <person name="Giannoukos G."/>
            <person name="Goode T."/>
            <person name="Graham J."/>
            <person name="Grandbois E."/>
            <person name="Grewal S."/>
            <person name="Gyaltsen K."/>
            <person name="Hafez N."/>
            <person name="Hagos B."/>
            <person name="Hall J."/>
            <person name="Henson C."/>
            <person name="Hollinger A."/>
            <person name="Honan T."/>
            <person name="Huard M.D."/>
            <person name="Hughes L."/>
            <person name="Hurhula B."/>
            <person name="Husby M.E."/>
            <person name="Kamat A."/>
            <person name="Kanga B."/>
            <person name="Kashin S."/>
            <person name="Khazanovich D."/>
            <person name="Kisner P."/>
            <person name="Lance K."/>
            <person name="Lara M."/>
            <person name="Lee W."/>
            <person name="Lennon N."/>
            <person name="Letendre F."/>
            <person name="LeVine R."/>
            <person name="Lipovsky A."/>
            <person name="Liu X."/>
            <person name="Liu J."/>
            <person name="Liu S."/>
            <person name="Lokyitsang T."/>
            <person name="Lokyitsang Y."/>
            <person name="Lubonja R."/>
            <person name="Lui A."/>
            <person name="MacDonald P."/>
            <person name="Magnisalis V."/>
            <person name="Maru K."/>
            <person name="Matthews C."/>
            <person name="McCusker W."/>
            <person name="McDonough S."/>
            <person name="Mehta T."/>
            <person name="Meldrim J."/>
            <person name="Meneus L."/>
            <person name="Mihai O."/>
            <person name="Mihalev A."/>
            <person name="Mihova T."/>
            <person name="Mittelman R."/>
            <person name="Mlenga V."/>
            <person name="Montmayeur A."/>
            <person name="Mulrain L."/>
            <person name="Navidi A."/>
            <person name="Naylor J."/>
            <person name="Negash T."/>
            <person name="Nguyen T."/>
            <person name="Nguyen N."/>
            <person name="Nicol R."/>
            <person name="Norbu C."/>
            <person name="Norbu N."/>
            <person name="Novod N."/>
            <person name="O'Neill B."/>
            <person name="Osman S."/>
            <person name="Markiewicz E."/>
            <person name="Oyono O.L."/>
            <person name="Patti C."/>
            <person name="Phunkhang P."/>
            <person name="Pierre F."/>
            <person name="Priest M."/>
            <person name="Raghuraman S."/>
            <person name="Rege F."/>
            <person name="Reyes R."/>
            <person name="Rise C."/>
            <person name="Rogov P."/>
            <person name="Ross K."/>
            <person name="Ryan E."/>
            <person name="Settipalli S."/>
            <person name="Shea T."/>
            <person name="Sherpa N."/>
            <person name="Shi L."/>
            <person name="Shih D."/>
            <person name="Sparrow T."/>
            <person name="Spaulding J."/>
            <person name="Stalker J."/>
            <person name="Stange-Thomann N."/>
            <person name="Stavropoulos S."/>
            <person name="Stone C."/>
            <person name="Strader C."/>
            <person name="Tesfaye S."/>
            <person name="Thomson T."/>
            <person name="Thoulutsang Y."/>
            <person name="Thoulutsang D."/>
            <person name="Topham K."/>
            <person name="Topping I."/>
            <person name="Tsamla T."/>
            <person name="Vassiliev H."/>
            <person name="Vo A."/>
            <person name="Wangchuk T."/>
            <person name="Wangdi T."/>
            <person name="Weiand M."/>
            <person name="Wilkinson J."/>
            <person name="Wilson A."/>
            <person name="Yadav S."/>
            <person name="Young G."/>
            <person name="Yu Q."/>
            <person name="Zembek L."/>
            <person name="Zhong D."/>
            <person name="Zimmer A."/>
            <person name="Zwirko Z."/>
            <person name="Jaffe D.B."/>
            <person name="Alvarez P."/>
            <person name="Brockman W."/>
            <person name="Butler J."/>
            <person name="Chin C."/>
            <person name="Gnerre S."/>
            <person name="MacCallum I."/>
            <person name="Graves J.A."/>
            <person name="Ponting C.P."/>
            <person name="Breen M."/>
            <person name="Samollow P.B."/>
            <person name="Lander E.S."/>
            <person name="Lindblad-Toh K."/>
        </authorList>
    </citation>
    <scope>NUCLEOTIDE SEQUENCE [LARGE SCALE GENOMIC DNA]</scope>
</reference>
<dbReference type="Gene3D" id="6.10.140.140">
    <property type="match status" value="1"/>
</dbReference>
<dbReference type="SUPFAM" id="SSF109640">
    <property type="entry name" value="KRAB domain (Kruppel-associated box)"/>
    <property type="match status" value="1"/>
</dbReference>
<proteinExistence type="predicted"/>
<dbReference type="OMA" id="FFICEMS"/>
<dbReference type="InterPro" id="IPR001909">
    <property type="entry name" value="KRAB"/>
</dbReference>
<keyword evidence="3" id="KW-1185">Reference proteome</keyword>
<reference evidence="2" key="2">
    <citation type="submission" date="2025-08" db="UniProtKB">
        <authorList>
            <consortium name="Ensembl"/>
        </authorList>
    </citation>
    <scope>IDENTIFICATION</scope>
</reference>
<dbReference type="InParanoid" id="A0A5F8HL32"/>
<evidence type="ECO:0000259" key="1">
    <source>
        <dbReference type="PROSITE" id="PS50805"/>
    </source>
</evidence>